<accession>A0A1F5P1P0</accession>
<dbReference type="Proteomes" id="UP000176339">
    <property type="component" value="Unassembled WGS sequence"/>
</dbReference>
<feature type="transmembrane region" description="Helical" evidence="1">
    <location>
        <begin position="41"/>
        <end position="63"/>
    </location>
</feature>
<dbReference type="EMBL" id="MFEN01000036">
    <property type="protein sequence ID" value="OGE83784.1"/>
    <property type="molecule type" value="Genomic_DNA"/>
</dbReference>
<gene>
    <name evidence="2" type="ORF">A2846_00025</name>
</gene>
<name>A0A1F5P1P0_9BACT</name>
<organism evidence="2 3">
    <name type="scientific">Candidatus Doudnabacteria bacterium RIFCSPHIGHO2_01_FULL_49_9</name>
    <dbReference type="NCBI Taxonomy" id="1817827"/>
    <lineage>
        <taxon>Bacteria</taxon>
        <taxon>Candidatus Doudnaibacteriota</taxon>
    </lineage>
</organism>
<sequence length="243" mass="26742">MGIKAQRKKTPVNSADIILYSSIVIGALLLIALVKKEQGEWLKLFLFWGMVIPTVFTTLYLAAATVMENQSSATGGPVHWHADFQIYSCGNAVKLREPSGLSNRIGKTLLHEHGDSRVHVEGAVQDLNDVSLSEFFESIGGQLANSFLILPTDNGTFRMQNNMDCPDGSKPVLQIFAYKTNEQTKTITQEKLIDFPGYILSPAGKVPPGDCLIIEFGPAKAKTEHICGFYQIAINNGDYTYQQ</sequence>
<evidence type="ECO:0000256" key="1">
    <source>
        <dbReference type="SAM" id="Phobius"/>
    </source>
</evidence>
<evidence type="ECO:0000313" key="3">
    <source>
        <dbReference type="Proteomes" id="UP000176339"/>
    </source>
</evidence>
<keyword evidence="1" id="KW-0812">Transmembrane</keyword>
<reference evidence="2 3" key="1">
    <citation type="journal article" date="2016" name="Nat. Commun.">
        <title>Thousands of microbial genomes shed light on interconnected biogeochemical processes in an aquifer system.</title>
        <authorList>
            <person name="Anantharaman K."/>
            <person name="Brown C.T."/>
            <person name="Hug L.A."/>
            <person name="Sharon I."/>
            <person name="Castelle C.J."/>
            <person name="Probst A.J."/>
            <person name="Thomas B.C."/>
            <person name="Singh A."/>
            <person name="Wilkins M.J."/>
            <person name="Karaoz U."/>
            <person name="Brodie E.L."/>
            <person name="Williams K.H."/>
            <person name="Hubbard S.S."/>
            <person name="Banfield J.F."/>
        </authorList>
    </citation>
    <scope>NUCLEOTIDE SEQUENCE [LARGE SCALE GENOMIC DNA]</scope>
</reference>
<comment type="caution">
    <text evidence="2">The sequence shown here is derived from an EMBL/GenBank/DDBJ whole genome shotgun (WGS) entry which is preliminary data.</text>
</comment>
<evidence type="ECO:0000313" key="2">
    <source>
        <dbReference type="EMBL" id="OGE83784.1"/>
    </source>
</evidence>
<feature type="transmembrane region" description="Helical" evidence="1">
    <location>
        <begin position="17"/>
        <end position="34"/>
    </location>
</feature>
<keyword evidence="1" id="KW-1133">Transmembrane helix</keyword>
<dbReference type="AlphaFoldDB" id="A0A1F5P1P0"/>
<protein>
    <submittedName>
        <fullName evidence="2">Uncharacterized protein</fullName>
    </submittedName>
</protein>
<keyword evidence="1" id="KW-0472">Membrane</keyword>
<proteinExistence type="predicted"/>